<feature type="region of interest" description="Disordered" evidence="1">
    <location>
        <begin position="1"/>
        <end position="31"/>
    </location>
</feature>
<reference evidence="2 3" key="1">
    <citation type="journal article" date="2018" name="Front. Plant Sci.">
        <title>Red Clover (Trifolium pratense) and Zigzag Clover (T. medium) - A Picture of Genomic Similarities and Differences.</title>
        <authorList>
            <person name="Dluhosova J."/>
            <person name="Istvanek J."/>
            <person name="Nedelnik J."/>
            <person name="Repkova J."/>
        </authorList>
    </citation>
    <scope>NUCLEOTIDE SEQUENCE [LARGE SCALE GENOMIC DNA]</scope>
    <source>
        <strain evidence="3">cv. 10/8</strain>
        <tissue evidence="2">Leaf</tissue>
    </source>
</reference>
<sequence>GSKEAEKQGNRIGKGDMGRTLGGERDVGIGE</sequence>
<feature type="non-terminal residue" evidence="2">
    <location>
        <position position="1"/>
    </location>
</feature>
<dbReference type="Proteomes" id="UP000265520">
    <property type="component" value="Unassembled WGS sequence"/>
</dbReference>
<dbReference type="AlphaFoldDB" id="A0A392S858"/>
<name>A0A392S858_9FABA</name>
<comment type="caution">
    <text evidence="2">The sequence shown here is derived from an EMBL/GenBank/DDBJ whole genome shotgun (WGS) entry which is preliminary data.</text>
</comment>
<evidence type="ECO:0000313" key="2">
    <source>
        <dbReference type="EMBL" id="MCI45028.1"/>
    </source>
</evidence>
<organism evidence="2 3">
    <name type="scientific">Trifolium medium</name>
    <dbReference type="NCBI Taxonomy" id="97028"/>
    <lineage>
        <taxon>Eukaryota</taxon>
        <taxon>Viridiplantae</taxon>
        <taxon>Streptophyta</taxon>
        <taxon>Embryophyta</taxon>
        <taxon>Tracheophyta</taxon>
        <taxon>Spermatophyta</taxon>
        <taxon>Magnoliopsida</taxon>
        <taxon>eudicotyledons</taxon>
        <taxon>Gunneridae</taxon>
        <taxon>Pentapetalae</taxon>
        <taxon>rosids</taxon>
        <taxon>fabids</taxon>
        <taxon>Fabales</taxon>
        <taxon>Fabaceae</taxon>
        <taxon>Papilionoideae</taxon>
        <taxon>50 kb inversion clade</taxon>
        <taxon>NPAAA clade</taxon>
        <taxon>Hologalegina</taxon>
        <taxon>IRL clade</taxon>
        <taxon>Trifolieae</taxon>
        <taxon>Trifolium</taxon>
    </lineage>
</organism>
<keyword evidence="3" id="KW-1185">Reference proteome</keyword>
<evidence type="ECO:0000256" key="1">
    <source>
        <dbReference type="SAM" id="MobiDB-lite"/>
    </source>
</evidence>
<accession>A0A392S858</accession>
<dbReference type="EMBL" id="LXQA010338681">
    <property type="protein sequence ID" value="MCI45028.1"/>
    <property type="molecule type" value="Genomic_DNA"/>
</dbReference>
<protein>
    <submittedName>
        <fullName evidence="2">Uncharacterized protein</fullName>
    </submittedName>
</protein>
<proteinExistence type="predicted"/>
<evidence type="ECO:0000313" key="3">
    <source>
        <dbReference type="Proteomes" id="UP000265520"/>
    </source>
</evidence>